<dbReference type="InterPro" id="IPR045784">
    <property type="entry name" value="Radical_SAM_N2"/>
</dbReference>
<name>A0A953I754_SYMTR</name>
<dbReference type="PANTHER" id="PTHR42731">
    <property type="entry name" value="SLL1084 PROTEIN"/>
    <property type="match status" value="1"/>
</dbReference>
<dbReference type="InterPro" id="IPR023862">
    <property type="entry name" value="CHP03960_rSAM"/>
</dbReference>
<dbReference type="SFLD" id="SFLDG01082">
    <property type="entry name" value="B12-binding_domain_containing"/>
    <property type="match status" value="1"/>
</dbReference>
<proteinExistence type="predicted"/>
<comment type="caution">
    <text evidence="2">The sequence shown here is derived from an EMBL/GenBank/DDBJ whole genome shotgun (WGS) entry which is preliminary data.</text>
</comment>
<dbReference type="SMART" id="SM00729">
    <property type="entry name" value="Elp3"/>
    <property type="match status" value="1"/>
</dbReference>
<dbReference type="Proteomes" id="UP000732377">
    <property type="component" value="Unassembled WGS sequence"/>
</dbReference>
<sequence length="636" mass="72091">MAETLRERIERVLPRVSKPARYTGGEWNAVVKDHAKVDVKVAWTFPDAYEVGMSHLGSLIMYHQINRRDDACCERAYAPWTDMEKEMRAEGIPLFTLETWTPVREFDIIAFPLLYELTYTNLLTCLDLAGVPLLAEQRTEADPLVIAGGPCAFNCEPLAPFLDVAVLGDGEEVIHEILDAYKAWRDAGRRDRRELLRRMAGITGCYVPSLYAVEYNPDGTIKAYRPTEPGVPEVVERATVKDLDSIDYPTRPVVPNTQIVFDRAQVEVFRGCTRGCRFCHAGYITRPVRERSPEVVQRLAREIVKNTGYSELSLVSLSTADYTDVQQTVSRLSDQLRCDGVNVTLPSTRVDAFSVALADAVSKVRKGSITLAPEGGSARIRRVINKTVSDRDIREAMRAAFRSGYRAVKLYFILGLPTETDADLEAIAEKGRWALEIAEEELGRQEARKVRVTISVSVFVPKPHTPFQFEPQVTLAEARRRQEYIKRFLKDRRIEYKYHEADVSHIEALLSLGDRRVAAAVLKAWQMGARFDGWNEHFDYNLWLRACAEAGVDVAFYTYRRKGYGERFAWDHLSPGLSREWLIDDHRRAMAEVEVEDCRWENCDLCGVCMRYDVLPTLKPAGFVGEDDIAVTDSAG</sequence>
<evidence type="ECO:0000313" key="2">
    <source>
        <dbReference type="EMBL" id="MBY6278097.1"/>
    </source>
</evidence>
<dbReference type="Gene3D" id="3.80.30.20">
    <property type="entry name" value="tm_1862 like domain"/>
    <property type="match status" value="1"/>
</dbReference>
<protein>
    <submittedName>
        <fullName evidence="2">B12-binding domain-containing radical SAM protein</fullName>
    </submittedName>
</protein>
<dbReference type="InterPro" id="IPR023404">
    <property type="entry name" value="rSAM_horseshoe"/>
</dbReference>
<feature type="domain" description="Radical SAM core" evidence="1">
    <location>
        <begin position="254"/>
        <end position="495"/>
    </location>
</feature>
<dbReference type="EMBL" id="PIUK01000338">
    <property type="protein sequence ID" value="MBY6278097.1"/>
    <property type="molecule type" value="Genomic_DNA"/>
</dbReference>
<dbReference type="InterPro" id="IPR058240">
    <property type="entry name" value="rSAM_sf"/>
</dbReference>
<dbReference type="CDD" id="cd01335">
    <property type="entry name" value="Radical_SAM"/>
    <property type="match status" value="1"/>
</dbReference>
<gene>
    <name evidence="2" type="ORF">CWE10_18330</name>
</gene>
<evidence type="ECO:0000259" key="1">
    <source>
        <dbReference type="PROSITE" id="PS51918"/>
    </source>
</evidence>
<dbReference type="GO" id="GO:0051536">
    <property type="term" value="F:iron-sulfur cluster binding"/>
    <property type="evidence" value="ECO:0007669"/>
    <property type="project" value="InterPro"/>
</dbReference>
<organism evidence="2 3">
    <name type="scientific">Symbiobacterium thermophilum</name>
    <dbReference type="NCBI Taxonomy" id="2734"/>
    <lineage>
        <taxon>Bacteria</taxon>
        <taxon>Bacillati</taxon>
        <taxon>Bacillota</taxon>
        <taxon>Clostridia</taxon>
        <taxon>Eubacteriales</taxon>
        <taxon>Symbiobacteriaceae</taxon>
        <taxon>Symbiobacterium</taxon>
    </lineage>
</organism>
<reference evidence="2" key="1">
    <citation type="submission" date="2017-11" db="EMBL/GenBank/DDBJ databases">
        <title>Three new genomes from thermophilic consortium.</title>
        <authorList>
            <person name="Quaggio R."/>
            <person name="Amgarten D."/>
            <person name="Setubal J.C."/>
        </authorList>
    </citation>
    <scope>NUCLEOTIDE SEQUENCE</scope>
    <source>
        <strain evidence="2">ZCTH01-B2</strain>
    </source>
</reference>
<dbReference type="SFLD" id="SFLDS00029">
    <property type="entry name" value="Radical_SAM"/>
    <property type="match status" value="1"/>
</dbReference>
<dbReference type="InterPro" id="IPR006638">
    <property type="entry name" value="Elp3/MiaA/NifB-like_rSAM"/>
</dbReference>
<dbReference type="PROSITE" id="PS51918">
    <property type="entry name" value="RADICAL_SAM"/>
    <property type="match status" value="1"/>
</dbReference>
<dbReference type="GO" id="GO:0003824">
    <property type="term" value="F:catalytic activity"/>
    <property type="evidence" value="ECO:0007669"/>
    <property type="project" value="InterPro"/>
</dbReference>
<dbReference type="Pfam" id="PF19864">
    <property type="entry name" value="Radical_SAM_N2"/>
    <property type="match status" value="1"/>
</dbReference>
<dbReference type="SUPFAM" id="SSF102114">
    <property type="entry name" value="Radical SAM enzymes"/>
    <property type="match status" value="1"/>
</dbReference>
<dbReference type="RefSeq" id="WP_273381553.1">
    <property type="nucleotide sequence ID" value="NZ_PIUK01000338.1"/>
</dbReference>
<accession>A0A953I754</accession>
<dbReference type="AlphaFoldDB" id="A0A953I754"/>
<dbReference type="NCBIfam" id="TIGR03960">
    <property type="entry name" value="rSAM_fuse_unch"/>
    <property type="match status" value="1"/>
</dbReference>
<dbReference type="PANTHER" id="PTHR42731:SF1">
    <property type="entry name" value="RADICAL SAM DOMAIN PROTEIN"/>
    <property type="match status" value="1"/>
</dbReference>
<dbReference type="InterPro" id="IPR007197">
    <property type="entry name" value="rSAM"/>
</dbReference>
<dbReference type="Pfam" id="PF04055">
    <property type="entry name" value="Radical_SAM"/>
    <property type="match status" value="1"/>
</dbReference>
<evidence type="ECO:0000313" key="3">
    <source>
        <dbReference type="Proteomes" id="UP000732377"/>
    </source>
</evidence>